<evidence type="ECO:0000259" key="2">
    <source>
        <dbReference type="Pfam" id="PF01764"/>
    </source>
</evidence>
<keyword evidence="1" id="KW-1133">Transmembrane helix</keyword>
<dbReference type="SUPFAM" id="SSF53474">
    <property type="entry name" value="alpha/beta-Hydrolases"/>
    <property type="match status" value="1"/>
</dbReference>
<accession>A0A1I8BQ69</accession>
<dbReference type="Gene3D" id="3.40.50.1820">
    <property type="entry name" value="alpha/beta hydrolase"/>
    <property type="match status" value="1"/>
</dbReference>
<dbReference type="PANTHER" id="PTHR45908">
    <property type="entry name" value="PROTEIN CBG11750-RELATED"/>
    <property type="match status" value="1"/>
</dbReference>
<dbReference type="InterPro" id="IPR029058">
    <property type="entry name" value="AB_hydrolase_fold"/>
</dbReference>
<reference evidence="4" key="1">
    <citation type="submission" date="2016-11" db="UniProtKB">
        <authorList>
            <consortium name="WormBaseParasite"/>
        </authorList>
    </citation>
    <scope>IDENTIFICATION</scope>
</reference>
<evidence type="ECO:0000313" key="3">
    <source>
        <dbReference type="Proteomes" id="UP000095281"/>
    </source>
</evidence>
<protein>
    <submittedName>
        <fullName evidence="4">Lipase_3 domain-containing protein</fullName>
    </submittedName>
</protein>
<dbReference type="GO" id="GO:0006629">
    <property type="term" value="P:lipid metabolic process"/>
    <property type="evidence" value="ECO:0007669"/>
    <property type="project" value="InterPro"/>
</dbReference>
<sequence>MAVSEYKAFLQFNNLNIFTYFLYILLQLLFPLNTSAARYRRQYYNSQPLNNAQNPEVYSAFSFGQNPQPSPTQQRQQVTAYNEPYARKLLALSAGAYSPTPPNGCERRWMPDAHLWSSVNQTCDALESTCSSYTVVSEPRCELIIVFRGTKTKEQLFLEGWQSLQPGTDFDGIGLVNKYFLKAFNTLWPSVKAALVDAKHSGYKVTFTGHSLGGALASLASARTVIEGIRRSDQIQLYTFGQPRVGNADFAFKHDQLVPLSFRVVHRMDIVPHMPACDKTDNWPGVRPNDDSKPCDPSGKGKAYHHGVEIWYPYGMKPGDPFYECVGLPRNEDFTCSGQILSNTYFSFISFLDSLSYEVSKYKTYISDHRHYFDHKVPRFGKLGCDPTLKAMEEAEQIETNGSEKTKSGGFFSNLLGKVQTLGKLIRIL</sequence>
<keyword evidence="1" id="KW-0472">Membrane</keyword>
<dbReference type="OMA" id="YISDHRH"/>
<keyword evidence="1" id="KW-0812">Transmembrane</keyword>
<dbReference type="Proteomes" id="UP000095281">
    <property type="component" value="Unplaced"/>
</dbReference>
<organism evidence="3 4">
    <name type="scientific">Meloidogyne hapla</name>
    <name type="common">Root-knot nematode worm</name>
    <dbReference type="NCBI Taxonomy" id="6305"/>
    <lineage>
        <taxon>Eukaryota</taxon>
        <taxon>Metazoa</taxon>
        <taxon>Ecdysozoa</taxon>
        <taxon>Nematoda</taxon>
        <taxon>Chromadorea</taxon>
        <taxon>Rhabditida</taxon>
        <taxon>Tylenchina</taxon>
        <taxon>Tylenchomorpha</taxon>
        <taxon>Tylenchoidea</taxon>
        <taxon>Meloidogynidae</taxon>
        <taxon>Meloidogyninae</taxon>
        <taxon>Meloidogyne</taxon>
    </lineage>
</organism>
<dbReference type="InterPro" id="IPR002921">
    <property type="entry name" value="Fungal_lipase-type"/>
</dbReference>
<feature type="transmembrane region" description="Helical" evidence="1">
    <location>
        <begin position="12"/>
        <end position="32"/>
    </location>
</feature>
<feature type="domain" description="Fungal lipase-type" evidence="2">
    <location>
        <begin position="145"/>
        <end position="278"/>
    </location>
</feature>
<dbReference type="PANTHER" id="PTHR45908:SF5">
    <property type="entry name" value="FUNGAL LIPASE-LIKE DOMAIN-CONTAINING PROTEIN"/>
    <property type="match status" value="1"/>
</dbReference>
<name>A0A1I8BQ69_MELHA</name>
<dbReference type="Pfam" id="PF01764">
    <property type="entry name" value="Lipase_3"/>
    <property type="match status" value="1"/>
</dbReference>
<proteinExistence type="predicted"/>
<dbReference type="WBParaSite" id="MhA1_Contig417.frz3.gene19">
    <property type="protein sequence ID" value="MhA1_Contig417.frz3.gene19"/>
    <property type="gene ID" value="MhA1_Contig417.frz3.gene19"/>
</dbReference>
<dbReference type="CDD" id="cd00519">
    <property type="entry name" value="Lipase_3"/>
    <property type="match status" value="1"/>
</dbReference>
<dbReference type="AlphaFoldDB" id="A0A1I8BQ69"/>
<evidence type="ECO:0000256" key="1">
    <source>
        <dbReference type="SAM" id="Phobius"/>
    </source>
</evidence>
<keyword evidence="3" id="KW-1185">Reference proteome</keyword>
<evidence type="ECO:0000313" key="4">
    <source>
        <dbReference type="WBParaSite" id="MhA1_Contig417.frz3.gene19"/>
    </source>
</evidence>